<evidence type="ECO:0000313" key="1">
    <source>
        <dbReference type="EMBL" id="KAL0058170.1"/>
    </source>
</evidence>
<dbReference type="EMBL" id="JBBXMP010000355">
    <property type="protein sequence ID" value="KAL0058170.1"/>
    <property type="molecule type" value="Genomic_DNA"/>
</dbReference>
<gene>
    <name evidence="1" type="ORF">AAF712_015162</name>
</gene>
<sequence length="340" mass="37151">MHKDLRGPTTGGRSEVENYLLQVHFRPAIFGGRGGIGSSSSSQAINSPSIPIAVGQSSSAVINSTSLGANLPQLGAIAGSTPITTESVPMDITPDTSDSLSTQGSKILQPSKKEPLPRYFIWLSNIAARDGTRPGLIVYPDYSISTRSARGFRFFYCRSPSNRKGALPVLRHRYQILFVELILTPGHYEAYLTQSPIYYPAPLKENSFEGDPTNLTLPDLVEFLRSECVSVAEVEDSALWALRWLQTVDFRDVNSRLEVISLLNRLMPQLEVQGIPAGFNECLYFPDGSIEIRASCTNTNVHNLTESPVIPTQTVIQPIPTLDVAVDVVSALQSTSDQQV</sequence>
<reference evidence="1 2" key="1">
    <citation type="submission" date="2024-05" db="EMBL/GenBank/DDBJ databases">
        <title>A draft genome resource for the thread blight pathogen Marasmius tenuissimus strain MS-2.</title>
        <authorList>
            <person name="Yulfo-Soto G.E."/>
            <person name="Baruah I.K."/>
            <person name="Amoako-Attah I."/>
            <person name="Bukari Y."/>
            <person name="Meinhardt L.W."/>
            <person name="Bailey B.A."/>
            <person name="Cohen S.P."/>
        </authorList>
    </citation>
    <scope>NUCLEOTIDE SEQUENCE [LARGE SCALE GENOMIC DNA]</scope>
    <source>
        <strain evidence="1 2">MS-2</strain>
    </source>
</reference>
<organism evidence="1 2">
    <name type="scientific">Marasmius tenuissimus</name>
    <dbReference type="NCBI Taxonomy" id="585030"/>
    <lineage>
        <taxon>Eukaryota</taxon>
        <taxon>Fungi</taxon>
        <taxon>Dikarya</taxon>
        <taxon>Basidiomycota</taxon>
        <taxon>Agaricomycotina</taxon>
        <taxon>Agaricomycetes</taxon>
        <taxon>Agaricomycetidae</taxon>
        <taxon>Agaricales</taxon>
        <taxon>Marasmiineae</taxon>
        <taxon>Marasmiaceae</taxon>
        <taxon>Marasmius</taxon>
    </lineage>
</organism>
<evidence type="ECO:0000313" key="2">
    <source>
        <dbReference type="Proteomes" id="UP001437256"/>
    </source>
</evidence>
<name>A0ABR2Z915_9AGAR</name>
<proteinExistence type="predicted"/>
<dbReference type="Proteomes" id="UP001437256">
    <property type="component" value="Unassembled WGS sequence"/>
</dbReference>
<protein>
    <submittedName>
        <fullName evidence="1">Uncharacterized protein</fullName>
    </submittedName>
</protein>
<accession>A0ABR2Z915</accession>
<comment type="caution">
    <text evidence="1">The sequence shown here is derived from an EMBL/GenBank/DDBJ whole genome shotgun (WGS) entry which is preliminary data.</text>
</comment>
<keyword evidence="2" id="KW-1185">Reference proteome</keyword>